<evidence type="ECO:0000256" key="2">
    <source>
        <dbReference type="ARBA" id="ARBA00022692"/>
    </source>
</evidence>
<keyword evidence="8" id="KW-1185">Reference proteome</keyword>
<dbReference type="InterPro" id="IPR011701">
    <property type="entry name" value="MFS"/>
</dbReference>
<organism evidence="7 8">
    <name type="scientific">Saccharopolyspora dendranthemae</name>
    <dbReference type="NCBI Taxonomy" id="1181886"/>
    <lineage>
        <taxon>Bacteria</taxon>
        <taxon>Bacillati</taxon>
        <taxon>Actinomycetota</taxon>
        <taxon>Actinomycetes</taxon>
        <taxon>Pseudonocardiales</taxon>
        <taxon>Pseudonocardiaceae</taxon>
        <taxon>Saccharopolyspora</taxon>
    </lineage>
</organism>
<sequence>MVRVAGPQGEVMSVHRAWWVASAAALVIIGAGACATTAGLLVSPLHHEFGWPHGTISAAASVNLVLYGLTAPFGVAAMDRFGMRRMATAALLLIAAGAGLTTLMSAPWQFVLGWGLLVGTGCGALATTFAALVADRWFAARRGLVAGALTAATVFGQFALLPVFSLLVDFDWRAATGTLVAVALLVAPLAWAVLRDRPSDVGLLPYGASRPEPRDPATSVTRAVRVLPWRSGAFWLLASTFAICGASTNGIMWTHFTPAAHDHGMPAGVASSLLAVIGVVNVLGTIGSGWLTDRLNPRLLLTAYYCLRAGSLALLPGLLGPSAQPALIAFAVVFGLLDVATVPPTIALCRELWGSDGPIVFGWISVAHQLGAGTIALAGGLTRDLTGTYTPLWTAAALLCLTAAALALRIPTIPREPVTVLAAAPQERAEDGLRCCHRSP</sequence>
<feature type="transmembrane region" description="Helical" evidence="5">
    <location>
        <begin position="273"/>
        <end position="292"/>
    </location>
</feature>
<evidence type="ECO:0000256" key="4">
    <source>
        <dbReference type="ARBA" id="ARBA00023136"/>
    </source>
</evidence>
<evidence type="ECO:0000256" key="5">
    <source>
        <dbReference type="SAM" id="Phobius"/>
    </source>
</evidence>
<keyword evidence="2 5" id="KW-0812">Transmembrane</keyword>
<evidence type="ECO:0000256" key="3">
    <source>
        <dbReference type="ARBA" id="ARBA00022989"/>
    </source>
</evidence>
<evidence type="ECO:0000256" key="1">
    <source>
        <dbReference type="ARBA" id="ARBA00004651"/>
    </source>
</evidence>
<feature type="transmembrane region" description="Helical" evidence="5">
    <location>
        <begin position="112"/>
        <end position="132"/>
    </location>
</feature>
<dbReference type="InterPro" id="IPR036259">
    <property type="entry name" value="MFS_trans_sf"/>
</dbReference>
<feature type="transmembrane region" description="Helical" evidence="5">
    <location>
        <begin position="360"/>
        <end position="382"/>
    </location>
</feature>
<accession>A0A561U4U6</accession>
<keyword evidence="4 5" id="KW-0472">Membrane</keyword>
<proteinExistence type="predicted"/>
<dbReference type="GO" id="GO:0022857">
    <property type="term" value="F:transmembrane transporter activity"/>
    <property type="evidence" value="ECO:0007669"/>
    <property type="project" value="InterPro"/>
</dbReference>
<dbReference type="InterPro" id="IPR050327">
    <property type="entry name" value="Proton-linked_MCT"/>
</dbReference>
<name>A0A561U4U6_9PSEU</name>
<dbReference type="PANTHER" id="PTHR11360:SF284">
    <property type="entry name" value="EG:103B4.3 PROTEIN-RELATED"/>
    <property type="match status" value="1"/>
</dbReference>
<dbReference type="PROSITE" id="PS50850">
    <property type="entry name" value="MFS"/>
    <property type="match status" value="1"/>
</dbReference>
<dbReference type="Gene3D" id="1.20.1250.20">
    <property type="entry name" value="MFS general substrate transporter like domains"/>
    <property type="match status" value="2"/>
</dbReference>
<dbReference type="PANTHER" id="PTHR11360">
    <property type="entry name" value="MONOCARBOXYLATE TRANSPORTER"/>
    <property type="match status" value="1"/>
</dbReference>
<dbReference type="SUPFAM" id="SSF103473">
    <property type="entry name" value="MFS general substrate transporter"/>
    <property type="match status" value="1"/>
</dbReference>
<feature type="transmembrane region" description="Helical" evidence="5">
    <location>
        <begin position="54"/>
        <end position="75"/>
    </location>
</feature>
<evidence type="ECO:0000313" key="8">
    <source>
        <dbReference type="Proteomes" id="UP000316184"/>
    </source>
</evidence>
<feature type="transmembrane region" description="Helical" evidence="5">
    <location>
        <begin position="17"/>
        <end position="42"/>
    </location>
</feature>
<evidence type="ECO:0000313" key="7">
    <source>
        <dbReference type="EMBL" id="TWF94386.1"/>
    </source>
</evidence>
<gene>
    <name evidence="7" type="ORF">FHU35_1390</name>
</gene>
<dbReference type="Proteomes" id="UP000316184">
    <property type="component" value="Unassembled WGS sequence"/>
</dbReference>
<comment type="caution">
    <text evidence="7">The sequence shown here is derived from an EMBL/GenBank/DDBJ whole genome shotgun (WGS) entry which is preliminary data.</text>
</comment>
<dbReference type="AlphaFoldDB" id="A0A561U4U6"/>
<feature type="transmembrane region" description="Helical" evidence="5">
    <location>
        <begin position="174"/>
        <end position="194"/>
    </location>
</feature>
<keyword evidence="3 5" id="KW-1133">Transmembrane helix</keyword>
<feature type="transmembrane region" description="Helical" evidence="5">
    <location>
        <begin position="87"/>
        <end position="106"/>
    </location>
</feature>
<reference evidence="7 8" key="1">
    <citation type="submission" date="2019-06" db="EMBL/GenBank/DDBJ databases">
        <title>Sequencing the genomes of 1000 actinobacteria strains.</title>
        <authorList>
            <person name="Klenk H.-P."/>
        </authorList>
    </citation>
    <scope>NUCLEOTIDE SEQUENCE [LARGE SCALE GENOMIC DNA]</scope>
    <source>
        <strain evidence="7 8">DSM 46699</strain>
    </source>
</reference>
<feature type="domain" description="Major facilitator superfamily (MFS) profile" evidence="6">
    <location>
        <begin position="20"/>
        <end position="414"/>
    </location>
</feature>
<protein>
    <submittedName>
        <fullName evidence="7">Putative MFS family arabinose efflux permease</fullName>
    </submittedName>
</protein>
<dbReference type="PROSITE" id="PS51257">
    <property type="entry name" value="PROKAR_LIPOPROTEIN"/>
    <property type="match status" value="1"/>
</dbReference>
<feature type="transmembrane region" description="Helical" evidence="5">
    <location>
        <begin position="144"/>
        <end position="168"/>
    </location>
</feature>
<comment type="subcellular location">
    <subcellularLocation>
        <location evidence="1">Cell membrane</location>
        <topology evidence="1">Multi-pass membrane protein</topology>
    </subcellularLocation>
</comment>
<feature type="transmembrane region" description="Helical" evidence="5">
    <location>
        <begin position="388"/>
        <end position="408"/>
    </location>
</feature>
<dbReference type="CDD" id="cd17355">
    <property type="entry name" value="MFS_YcxA_like"/>
    <property type="match status" value="1"/>
</dbReference>
<evidence type="ECO:0000259" key="6">
    <source>
        <dbReference type="PROSITE" id="PS50850"/>
    </source>
</evidence>
<dbReference type="EMBL" id="VIWX01000003">
    <property type="protein sequence ID" value="TWF94386.1"/>
    <property type="molecule type" value="Genomic_DNA"/>
</dbReference>
<dbReference type="GO" id="GO:0005886">
    <property type="term" value="C:plasma membrane"/>
    <property type="evidence" value="ECO:0007669"/>
    <property type="project" value="UniProtKB-SubCell"/>
</dbReference>
<dbReference type="Pfam" id="PF07690">
    <property type="entry name" value="MFS_1"/>
    <property type="match status" value="1"/>
</dbReference>
<dbReference type="InterPro" id="IPR020846">
    <property type="entry name" value="MFS_dom"/>
</dbReference>
<feature type="transmembrane region" description="Helical" evidence="5">
    <location>
        <begin position="232"/>
        <end position="253"/>
    </location>
</feature>